<keyword evidence="2" id="KW-1185">Reference proteome</keyword>
<dbReference type="Pfam" id="PF13707">
    <property type="entry name" value="RloB"/>
    <property type="match status" value="1"/>
</dbReference>
<accession>A0ABN5PQA3</accession>
<proteinExistence type="predicted"/>
<protein>
    <submittedName>
        <fullName evidence="1">RloB domain-containing protein</fullName>
    </submittedName>
</protein>
<organism evidence="1 2">
    <name type="scientific">Actinomyces lilanjuaniae</name>
    <dbReference type="NCBI Taxonomy" id="2321394"/>
    <lineage>
        <taxon>Bacteria</taxon>
        <taxon>Bacillati</taxon>
        <taxon>Actinomycetota</taxon>
        <taxon>Actinomycetes</taxon>
        <taxon>Actinomycetales</taxon>
        <taxon>Actinomycetaceae</taxon>
        <taxon>Actinomyces</taxon>
    </lineage>
</organism>
<dbReference type="InterPro" id="IPR025591">
    <property type="entry name" value="RloB"/>
</dbReference>
<reference evidence="1 2" key="1">
    <citation type="submission" date="2018-09" db="EMBL/GenBank/DDBJ databases">
        <authorList>
            <person name="Li J."/>
        </authorList>
    </citation>
    <scope>NUCLEOTIDE SEQUENCE [LARGE SCALE GENOMIC DNA]</scope>
    <source>
        <strain evidence="1 2">2129</strain>
    </source>
</reference>
<sequence length="193" mass="22060">MSSTSTWRGEITEKEYFTALGSDPRYRARAGHGGVTIQVVRSQGHPEELVRAACWDKEHSDYPEEDQYWCVFDVEAPEPHPHLRQACQRAERAGVRTAVSNPCFELWLILHHRDHWGYLTTAQAGTLRNQLDRSVSKHINSVIYMDRRAEAAQRARSLRGRHERDRAEFPADNPSSGVDLLLDALDQAALPRF</sequence>
<dbReference type="Proteomes" id="UP000273001">
    <property type="component" value="Chromosome"/>
</dbReference>
<evidence type="ECO:0000313" key="2">
    <source>
        <dbReference type="Proteomes" id="UP000273001"/>
    </source>
</evidence>
<name>A0ABN5PQA3_9ACTO</name>
<evidence type="ECO:0000313" key="1">
    <source>
        <dbReference type="EMBL" id="AYD90555.1"/>
    </source>
</evidence>
<dbReference type="EMBL" id="CP032514">
    <property type="protein sequence ID" value="AYD90555.1"/>
    <property type="molecule type" value="Genomic_DNA"/>
</dbReference>
<gene>
    <name evidence="1" type="ORF">D5R93_12105</name>
</gene>